<protein>
    <recommendedName>
        <fullName evidence="3">DUF155 domain-containing protein</fullName>
    </recommendedName>
</protein>
<reference evidence="4" key="1">
    <citation type="submission" date="2021-03" db="EMBL/GenBank/DDBJ databases">
        <authorList>
            <person name="Tagirdzhanova G."/>
        </authorList>
    </citation>
    <scope>NUCLEOTIDE SEQUENCE</scope>
</reference>
<keyword evidence="5" id="KW-1185">Reference proteome</keyword>
<dbReference type="InterPro" id="IPR051624">
    <property type="entry name" value="RMD1/Sad1-interacting"/>
</dbReference>
<dbReference type="Pfam" id="PF02582">
    <property type="entry name" value="DUF155"/>
    <property type="match status" value="1"/>
</dbReference>
<proteinExistence type="inferred from homology"/>
<evidence type="ECO:0000313" key="5">
    <source>
        <dbReference type="Proteomes" id="UP000664169"/>
    </source>
</evidence>
<comment type="caution">
    <text evidence="4">The sequence shown here is derived from an EMBL/GenBank/DDBJ whole genome shotgun (WGS) entry which is preliminary data.</text>
</comment>
<name>A0A8H3IEW4_9LECA</name>
<dbReference type="EMBL" id="CAJPDQ010000006">
    <property type="protein sequence ID" value="CAF9911139.1"/>
    <property type="molecule type" value="Genomic_DNA"/>
</dbReference>
<dbReference type="GO" id="GO:0070131">
    <property type="term" value="P:positive regulation of mitochondrial translation"/>
    <property type="evidence" value="ECO:0007669"/>
    <property type="project" value="TreeGrafter"/>
</dbReference>
<dbReference type="PANTHER" id="PTHR16255:SF1">
    <property type="entry name" value="REQUIRED FOR MEIOTIC NUCLEAR DIVISION PROTEIN 1 HOMOLOG"/>
    <property type="match status" value="1"/>
</dbReference>
<evidence type="ECO:0000256" key="1">
    <source>
        <dbReference type="ARBA" id="ARBA00008306"/>
    </source>
</evidence>
<gene>
    <name evidence="4" type="ORF">GOMPHAMPRED_007319</name>
</gene>
<sequence length="284" mass="32417">MPLRRSTGRPLDETDSKPQSTGDVFIFSSGTVVSWGVPRMEIEDLTTEVLLSAATEPLGTNAEEENLEYIEDPQESKSLVQGETTVLGTKSEHIQAVQDQNEHRSTRIVLAKLAYSSGLARATKLAVLENLVDEYSQSSRSVLSMLNGGPMARLKSRRWIYQRLGHLLDLRAQLNLYSELADDLPDLFWDTKQELGLENYYHQVGRTLDVLRRIKILNQKMDYAEEIIGNLRDMRSEIHSSRLEWIIIWLIAFEVLHTIWIEVRRLPQEREKAKGSLDLVTVQG</sequence>
<feature type="domain" description="DUF155" evidence="3">
    <location>
        <begin position="24"/>
        <end position="218"/>
    </location>
</feature>
<comment type="similarity">
    <text evidence="1">Belongs to the RMD1/sif2 family.</text>
</comment>
<dbReference type="OrthoDB" id="242766at2759"/>
<dbReference type="InterPro" id="IPR003734">
    <property type="entry name" value="DUF155"/>
</dbReference>
<feature type="region of interest" description="Disordered" evidence="2">
    <location>
        <begin position="1"/>
        <end position="22"/>
    </location>
</feature>
<evidence type="ECO:0000313" key="4">
    <source>
        <dbReference type="EMBL" id="CAF9911139.1"/>
    </source>
</evidence>
<dbReference type="PANTHER" id="PTHR16255">
    <property type="entry name" value="REQUIRED FOR MEIOTIC NUCLEAR DIVISION PROTEIN 1 HOMOLOG"/>
    <property type="match status" value="1"/>
</dbReference>
<organism evidence="4 5">
    <name type="scientific">Gomphillus americanus</name>
    <dbReference type="NCBI Taxonomy" id="1940652"/>
    <lineage>
        <taxon>Eukaryota</taxon>
        <taxon>Fungi</taxon>
        <taxon>Dikarya</taxon>
        <taxon>Ascomycota</taxon>
        <taxon>Pezizomycotina</taxon>
        <taxon>Lecanoromycetes</taxon>
        <taxon>OSLEUM clade</taxon>
        <taxon>Ostropomycetidae</taxon>
        <taxon>Ostropales</taxon>
        <taxon>Graphidaceae</taxon>
        <taxon>Gomphilloideae</taxon>
        <taxon>Gomphillus</taxon>
    </lineage>
</organism>
<evidence type="ECO:0000256" key="2">
    <source>
        <dbReference type="SAM" id="MobiDB-lite"/>
    </source>
</evidence>
<accession>A0A8H3IEW4</accession>
<dbReference type="AlphaFoldDB" id="A0A8H3IEW4"/>
<dbReference type="Proteomes" id="UP000664169">
    <property type="component" value="Unassembled WGS sequence"/>
</dbReference>
<dbReference type="GO" id="GO:0005739">
    <property type="term" value="C:mitochondrion"/>
    <property type="evidence" value="ECO:0007669"/>
    <property type="project" value="UniProtKB-ARBA"/>
</dbReference>
<evidence type="ECO:0000259" key="3">
    <source>
        <dbReference type="Pfam" id="PF02582"/>
    </source>
</evidence>